<dbReference type="Proteomes" id="UP000004995">
    <property type="component" value="Unassembled WGS sequence"/>
</dbReference>
<dbReference type="OMA" id="PWLACEQ"/>
<dbReference type="HOGENOM" id="CLU_079486_0_1_1"/>
<accession>K3XYK6</accession>
<dbReference type="eggNOG" id="ENOG502RZP0">
    <property type="taxonomic scope" value="Eukaryota"/>
</dbReference>
<keyword evidence="4" id="KW-1133">Transmembrane helix</keyword>
<dbReference type="PANTHER" id="PTHR31234">
    <property type="entry name" value="LATE EMBRYOGENESIS ABUNDANT (LEA) HYDROXYPROLINE-RICH GLYCOPROTEIN FAMILY"/>
    <property type="match status" value="1"/>
</dbReference>
<evidence type="ECO:0000256" key="2">
    <source>
        <dbReference type="ARBA" id="ARBA00023136"/>
    </source>
</evidence>
<evidence type="ECO:0000313" key="6">
    <source>
        <dbReference type="Proteomes" id="UP000004995"/>
    </source>
</evidence>
<dbReference type="PANTHER" id="PTHR31234:SF66">
    <property type="entry name" value="LATE EMBRYOGENESIS ABUNDANT PROTEIN"/>
    <property type="match status" value="1"/>
</dbReference>
<comment type="subcellular location">
    <subcellularLocation>
        <location evidence="1">Membrane</location>
    </subcellularLocation>
</comment>
<evidence type="ECO:0000256" key="1">
    <source>
        <dbReference type="ARBA" id="ARBA00004370"/>
    </source>
</evidence>
<feature type="compositionally biased region" description="Basic and acidic residues" evidence="3">
    <location>
        <begin position="46"/>
        <end position="61"/>
    </location>
</feature>
<reference evidence="6" key="1">
    <citation type="journal article" date="2012" name="Nat. Biotechnol.">
        <title>Reference genome sequence of the model plant Setaria.</title>
        <authorList>
            <person name="Bennetzen J.L."/>
            <person name="Schmutz J."/>
            <person name="Wang H."/>
            <person name="Percifield R."/>
            <person name="Hawkins J."/>
            <person name="Pontaroli A.C."/>
            <person name="Estep M."/>
            <person name="Feng L."/>
            <person name="Vaughn J.N."/>
            <person name="Grimwood J."/>
            <person name="Jenkins J."/>
            <person name="Barry K."/>
            <person name="Lindquist E."/>
            <person name="Hellsten U."/>
            <person name="Deshpande S."/>
            <person name="Wang X."/>
            <person name="Wu X."/>
            <person name="Mitros T."/>
            <person name="Triplett J."/>
            <person name="Yang X."/>
            <person name="Ye C.Y."/>
            <person name="Mauro-Herrera M."/>
            <person name="Wang L."/>
            <person name="Li P."/>
            <person name="Sharma M."/>
            <person name="Sharma R."/>
            <person name="Ronald P.C."/>
            <person name="Panaud O."/>
            <person name="Kellogg E.A."/>
            <person name="Brutnell T.P."/>
            <person name="Doust A.N."/>
            <person name="Tuskan G.A."/>
            <person name="Rokhsar D."/>
            <person name="Devos K.M."/>
        </authorList>
    </citation>
    <scope>NUCLEOTIDE SEQUENCE [LARGE SCALE GENOMIC DNA]</scope>
    <source>
        <strain evidence="6">cv. Yugu1</strain>
    </source>
</reference>
<evidence type="ECO:0000313" key="5">
    <source>
        <dbReference type="EnsemblPlants" id="KQL12166"/>
    </source>
</evidence>
<keyword evidence="6" id="KW-1185">Reference proteome</keyword>
<dbReference type="EnsemblPlants" id="KQL12166">
    <property type="protein sequence ID" value="KQL12166"/>
    <property type="gene ID" value="SETIT_007014mg"/>
</dbReference>
<protein>
    <recommendedName>
        <fullName evidence="7">Late embryogenesis abundant protein LEA-2 subgroup domain-containing protein</fullName>
    </recommendedName>
</protein>
<reference evidence="5" key="2">
    <citation type="submission" date="2018-08" db="UniProtKB">
        <authorList>
            <consortium name="EnsemblPlants"/>
        </authorList>
    </citation>
    <scope>IDENTIFICATION</scope>
    <source>
        <strain evidence="5">Yugu1</strain>
    </source>
</reference>
<feature type="compositionally biased region" description="Basic and acidic residues" evidence="3">
    <location>
        <begin position="78"/>
        <end position="87"/>
    </location>
</feature>
<dbReference type="GO" id="GO:0016020">
    <property type="term" value="C:membrane"/>
    <property type="evidence" value="ECO:0007669"/>
    <property type="project" value="UniProtKB-SubCell"/>
</dbReference>
<evidence type="ECO:0000256" key="3">
    <source>
        <dbReference type="SAM" id="MobiDB-lite"/>
    </source>
</evidence>
<dbReference type="EMBL" id="AGNK02002701">
    <property type="status" value="NOT_ANNOTATED_CDS"/>
    <property type="molecule type" value="Genomic_DNA"/>
</dbReference>
<name>K3XYK6_SETIT</name>
<dbReference type="FunCoup" id="K3XYK6">
    <property type="interactions" value="36"/>
</dbReference>
<feature type="transmembrane region" description="Helical" evidence="4">
    <location>
        <begin position="108"/>
        <end position="137"/>
    </location>
</feature>
<keyword evidence="4" id="KW-0812">Transmembrane</keyword>
<feature type="region of interest" description="Disordered" evidence="3">
    <location>
        <begin position="1"/>
        <end position="100"/>
    </location>
</feature>
<evidence type="ECO:0008006" key="7">
    <source>
        <dbReference type="Google" id="ProtNLM"/>
    </source>
</evidence>
<dbReference type="AlphaFoldDB" id="K3XYK6"/>
<evidence type="ECO:0000256" key="4">
    <source>
        <dbReference type="SAM" id="Phobius"/>
    </source>
</evidence>
<dbReference type="InterPro" id="IPR044839">
    <property type="entry name" value="NDR1-like"/>
</dbReference>
<dbReference type="InParanoid" id="K3XYK6"/>
<sequence length="294" mass="31731">MTNGGGREENSQPPRSTVPPPPSSQAVGDPASFSFELVPAHGLGVEADREGGGTMDREAGPHHHQAAAPSGAGAGEVEASHGHEQQHERKKRRVQQIREPERRESSRLVWALVILCTLLAIGVIVAGATVFAVYLLYKPKMPYLLVSDARLERLEYGQSGTILDLQLALTIQAENTNSKTDATFSGVNLAVGFHGADVALLRAGTFAVARRSAVPLRYQIISVGRQLSPEGMQYMDGALKAGIVPLDLFGKARTTWKVGIFASLQFWTRISCRFLFNYPGNGTAMPIDCRSKSP</sequence>
<organism evidence="5 6">
    <name type="scientific">Setaria italica</name>
    <name type="common">Foxtail millet</name>
    <name type="synonym">Panicum italicum</name>
    <dbReference type="NCBI Taxonomy" id="4555"/>
    <lineage>
        <taxon>Eukaryota</taxon>
        <taxon>Viridiplantae</taxon>
        <taxon>Streptophyta</taxon>
        <taxon>Embryophyta</taxon>
        <taxon>Tracheophyta</taxon>
        <taxon>Spermatophyta</taxon>
        <taxon>Magnoliopsida</taxon>
        <taxon>Liliopsida</taxon>
        <taxon>Poales</taxon>
        <taxon>Poaceae</taxon>
        <taxon>PACMAD clade</taxon>
        <taxon>Panicoideae</taxon>
        <taxon>Panicodae</taxon>
        <taxon>Paniceae</taxon>
        <taxon>Cenchrinae</taxon>
        <taxon>Setaria</taxon>
    </lineage>
</organism>
<dbReference type="STRING" id="4555.K3XYK6"/>
<dbReference type="Gramene" id="KQL12166">
    <property type="protein sequence ID" value="KQL12166"/>
    <property type="gene ID" value="SETIT_007014mg"/>
</dbReference>
<keyword evidence="2 4" id="KW-0472">Membrane</keyword>
<dbReference type="GO" id="GO:0098542">
    <property type="term" value="P:defense response to other organism"/>
    <property type="evidence" value="ECO:0007669"/>
    <property type="project" value="InterPro"/>
</dbReference>
<proteinExistence type="predicted"/>
<feature type="compositionally biased region" description="Basic and acidic residues" evidence="3">
    <location>
        <begin position="1"/>
        <end position="10"/>
    </location>
</feature>